<sequence length="465" mass="51491">MIPTARELPAVGQTIDDGRFELLAKLGEGGMSGVFRARDHRLGREVALKLLLPRYLGRAEREQRIIHEGEYLARLRDHPNIVELSDCGRLSDQGWPWLSTELLRGEVLDWLLVRNRLEADRIIDIARQVAAALAHCHERGVVHRDTTPGNLFVLETGTVKLFDFSHAGDLAAPRLRAGAPGRLTGVHDTPGTIGYMSPEQAAKAPAEPAMDVYGFGTLLFELITRRNPFRQFADRDEFIRAQREAELEVPRIHAWAYEVPEALAAIVYDCTRRRPADRPVIDEVVVRLAEIGASTRTRSGPGGGRQLRSPATRRRLLALAVGVLVGAGGGFVATTRDTKPLQASTPRVIQAAPQPAPESRSLELPTAPQPEVEPRSTGTAGCDGARAQAHAAFDRRRWREVLEHTARSSCWPSRQARVLLRSTALFNLGRWRECTRLTAEFHDPKIRSLADACEAAAKLDHPETR</sequence>
<dbReference type="Pfam" id="PF00069">
    <property type="entry name" value="Pkinase"/>
    <property type="match status" value="1"/>
</dbReference>
<accession>A0A2S9YVQ7</accession>
<evidence type="ECO:0000256" key="2">
    <source>
        <dbReference type="ARBA" id="ARBA00022741"/>
    </source>
</evidence>
<keyword evidence="2 5" id="KW-0547">Nucleotide-binding</keyword>
<evidence type="ECO:0000256" key="6">
    <source>
        <dbReference type="SAM" id="MobiDB-lite"/>
    </source>
</evidence>
<keyword evidence="1 8" id="KW-0808">Transferase</keyword>
<dbReference type="InterPro" id="IPR017441">
    <property type="entry name" value="Protein_kinase_ATP_BS"/>
</dbReference>
<dbReference type="Gene3D" id="1.10.510.10">
    <property type="entry name" value="Transferase(Phosphotransferase) domain 1"/>
    <property type="match status" value="1"/>
</dbReference>
<dbReference type="EMBL" id="PVNL01000030">
    <property type="protein sequence ID" value="PRQ09170.1"/>
    <property type="molecule type" value="Genomic_DNA"/>
</dbReference>
<dbReference type="Proteomes" id="UP000238823">
    <property type="component" value="Unassembled WGS sequence"/>
</dbReference>
<dbReference type="RefSeq" id="WP_181233240.1">
    <property type="nucleotide sequence ID" value="NZ_PVNL01000030.1"/>
</dbReference>
<name>A0A2S9YVQ7_9BACT</name>
<dbReference type="PROSITE" id="PS50011">
    <property type="entry name" value="PROTEIN_KINASE_DOM"/>
    <property type="match status" value="1"/>
</dbReference>
<feature type="region of interest" description="Disordered" evidence="6">
    <location>
        <begin position="334"/>
        <end position="383"/>
    </location>
</feature>
<dbReference type="CDD" id="cd14014">
    <property type="entry name" value="STKc_PknB_like"/>
    <property type="match status" value="1"/>
</dbReference>
<dbReference type="SUPFAM" id="SSF56112">
    <property type="entry name" value="Protein kinase-like (PK-like)"/>
    <property type="match status" value="1"/>
</dbReference>
<reference evidence="8 9" key="1">
    <citation type="submission" date="2018-03" db="EMBL/GenBank/DDBJ databases">
        <title>Draft Genome Sequences of the Obligatory Marine Myxobacteria Enhygromyxa salina SWB007.</title>
        <authorList>
            <person name="Poehlein A."/>
            <person name="Moghaddam J.A."/>
            <person name="Harms H."/>
            <person name="Alanjari M."/>
            <person name="Koenig G.M."/>
            <person name="Daniel R."/>
            <person name="Schaeberle T.F."/>
        </authorList>
    </citation>
    <scope>NUCLEOTIDE SEQUENCE [LARGE SCALE GENOMIC DNA]</scope>
    <source>
        <strain evidence="8 9">SWB007</strain>
    </source>
</reference>
<dbReference type="PANTHER" id="PTHR43289">
    <property type="entry name" value="MITOGEN-ACTIVATED PROTEIN KINASE KINASE KINASE 20-RELATED"/>
    <property type="match status" value="1"/>
</dbReference>
<evidence type="ECO:0000259" key="7">
    <source>
        <dbReference type="PROSITE" id="PS50011"/>
    </source>
</evidence>
<feature type="binding site" evidence="5">
    <location>
        <position position="49"/>
    </location>
    <ligand>
        <name>ATP</name>
        <dbReference type="ChEBI" id="CHEBI:30616"/>
    </ligand>
</feature>
<dbReference type="InterPro" id="IPR011009">
    <property type="entry name" value="Kinase-like_dom_sf"/>
</dbReference>
<dbReference type="EC" id="2.7.11.1" evidence="8"/>
<dbReference type="InterPro" id="IPR000719">
    <property type="entry name" value="Prot_kinase_dom"/>
</dbReference>
<dbReference type="AlphaFoldDB" id="A0A2S9YVQ7"/>
<organism evidence="8 9">
    <name type="scientific">Enhygromyxa salina</name>
    <dbReference type="NCBI Taxonomy" id="215803"/>
    <lineage>
        <taxon>Bacteria</taxon>
        <taxon>Pseudomonadati</taxon>
        <taxon>Myxococcota</taxon>
        <taxon>Polyangia</taxon>
        <taxon>Nannocystales</taxon>
        <taxon>Nannocystaceae</taxon>
        <taxon>Enhygromyxa</taxon>
    </lineage>
</organism>
<dbReference type="Gene3D" id="3.30.200.20">
    <property type="entry name" value="Phosphorylase Kinase, domain 1"/>
    <property type="match status" value="1"/>
</dbReference>
<evidence type="ECO:0000256" key="1">
    <source>
        <dbReference type="ARBA" id="ARBA00022679"/>
    </source>
</evidence>
<protein>
    <submittedName>
        <fullName evidence="8">Serine/threonine-protein kinase PrkC</fullName>
        <ecNumber evidence="8">2.7.11.1</ecNumber>
    </submittedName>
</protein>
<dbReference type="GO" id="GO:0004674">
    <property type="term" value="F:protein serine/threonine kinase activity"/>
    <property type="evidence" value="ECO:0007669"/>
    <property type="project" value="UniProtKB-EC"/>
</dbReference>
<feature type="domain" description="Protein kinase" evidence="7">
    <location>
        <begin position="20"/>
        <end position="291"/>
    </location>
</feature>
<gene>
    <name evidence="8" type="primary">prkC_8</name>
    <name evidence="8" type="ORF">ENSA7_11600</name>
</gene>
<evidence type="ECO:0000313" key="9">
    <source>
        <dbReference type="Proteomes" id="UP000238823"/>
    </source>
</evidence>
<comment type="caution">
    <text evidence="8">The sequence shown here is derived from an EMBL/GenBank/DDBJ whole genome shotgun (WGS) entry which is preliminary data.</text>
</comment>
<evidence type="ECO:0000256" key="3">
    <source>
        <dbReference type="ARBA" id="ARBA00022777"/>
    </source>
</evidence>
<evidence type="ECO:0000256" key="5">
    <source>
        <dbReference type="PROSITE-ProRule" id="PRU10141"/>
    </source>
</evidence>
<keyword evidence="3 8" id="KW-0418">Kinase</keyword>
<dbReference type="PROSITE" id="PS00107">
    <property type="entry name" value="PROTEIN_KINASE_ATP"/>
    <property type="match status" value="1"/>
</dbReference>
<keyword evidence="4 5" id="KW-0067">ATP-binding</keyword>
<proteinExistence type="predicted"/>
<dbReference type="PANTHER" id="PTHR43289:SF34">
    <property type="entry name" value="SERINE_THREONINE-PROTEIN KINASE YBDM-RELATED"/>
    <property type="match status" value="1"/>
</dbReference>
<evidence type="ECO:0000313" key="8">
    <source>
        <dbReference type="EMBL" id="PRQ09170.1"/>
    </source>
</evidence>
<dbReference type="GO" id="GO:0005524">
    <property type="term" value="F:ATP binding"/>
    <property type="evidence" value="ECO:0007669"/>
    <property type="project" value="UniProtKB-UniRule"/>
</dbReference>
<evidence type="ECO:0000256" key="4">
    <source>
        <dbReference type="ARBA" id="ARBA00022840"/>
    </source>
</evidence>